<dbReference type="Pfam" id="PF14349">
    <property type="entry name" value="SprA_N"/>
    <property type="match status" value="2"/>
</dbReference>
<comment type="caution">
    <text evidence="4">The sequence shown here is derived from an EMBL/GenBank/DDBJ whole genome shotgun (WGS) entry which is preliminary data.</text>
</comment>
<feature type="domain" description="Gliding motility protein SprA N-terminal" evidence="3">
    <location>
        <begin position="85"/>
        <end position="465"/>
    </location>
</feature>
<feature type="region of interest" description="Disordered" evidence="1">
    <location>
        <begin position="30"/>
        <end position="56"/>
    </location>
</feature>
<dbReference type="EMBL" id="DYUD01000029">
    <property type="protein sequence ID" value="HJG89958.1"/>
    <property type="molecule type" value="Genomic_DNA"/>
</dbReference>
<dbReference type="InterPro" id="IPR026377">
    <property type="entry name" value="Cell_surface_SprA"/>
</dbReference>
<dbReference type="InterPro" id="IPR025684">
    <property type="entry name" value="SprA_N_dom"/>
</dbReference>
<dbReference type="RefSeq" id="WP_273307023.1">
    <property type="nucleotide sequence ID" value="NZ_DYUD01000029.1"/>
</dbReference>
<feature type="signal peptide" evidence="2">
    <location>
        <begin position="1"/>
        <end position="25"/>
    </location>
</feature>
<protein>
    <submittedName>
        <fullName evidence="4">Cell surface protein SprA</fullName>
    </submittedName>
</protein>
<feature type="compositionally biased region" description="Low complexity" evidence="1">
    <location>
        <begin position="40"/>
        <end position="51"/>
    </location>
</feature>
<keyword evidence="2" id="KW-0732">Signal</keyword>
<evidence type="ECO:0000313" key="4">
    <source>
        <dbReference type="EMBL" id="HJG89958.1"/>
    </source>
</evidence>
<reference evidence="4" key="2">
    <citation type="submission" date="2021-09" db="EMBL/GenBank/DDBJ databases">
        <authorList>
            <person name="Gilroy R."/>
        </authorList>
    </citation>
    <scope>NUCLEOTIDE SEQUENCE</scope>
    <source>
        <strain evidence="4">CHK121-7720</strain>
    </source>
</reference>
<dbReference type="NCBIfam" id="TIGR04189">
    <property type="entry name" value="surface_SprA"/>
    <property type="match status" value="1"/>
</dbReference>
<evidence type="ECO:0000313" key="5">
    <source>
        <dbReference type="Proteomes" id="UP000757103"/>
    </source>
</evidence>
<gene>
    <name evidence="4" type="primary">sprA</name>
    <name evidence="4" type="ORF">K8U91_10880</name>
</gene>
<feature type="domain" description="Gliding motility protein SprA N-terminal" evidence="3">
    <location>
        <begin position="1098"/>
        <end position="1625"/>
    </location>
</feature>
<proteinExistence type="predicted"/>
<evidence type="ECO:0000256" key="2">
    <source>
        <dbReference type="SAM" id="SignalP"/>
    </source>
</evidence>
<feature type="chain" id="PRO_5037526154" evidence="2">
    <location>
        <begin position="26"/>
        <end position="2480"/>
    </location>
</feature>
<organism evidence="4 5">
    <name type="scientific">Barnesiella viscericola</name>
    <dbReference type="NCBI Taxonomy" id="397865"/>
    <lineage>
        <taxon>Bacteria</taxon>
        <taxon>Pseudomonadati</taxon>
        <taxon>Bacteroidota</taxon>
        <taxon>Bacteroidia</taxon>
        <taxon>Bacteroidales</taxon>
        <taxon>Barnesiellaceae</taxon>
        <taxon>Barnesiella</taxon>
    </lineage>
</organism>
<name>A0A921MSH2_9BACT</name>
<dbReference type="Proteomes" id="UP000757103">
    <property type="component" value="Unassembled WGS sequence"/>
</dbReference>
<reference evidence="4" key="1">
    <citation type="journal article" date="2021" name="PeerJ">
        <title>Extensive microbial diversity within the chicken gut microbiome revealed by metagenomics and culture.</title>
        <authorList>
            <person name="Gilroy R."/>
            <person name="Ravi A."/>
            <person name="Getino M."/>
            <person name="Pursley I."/>
            <person name="Horton D.L."/>
            <person name="Alikhan N.F."/>
            <person name="Baker D."/>
            <person name="Gharbi K."/>
            <person name="Hall N."/>
            <person name="Watson M."/>
            <person name="Adriaenssens E.M."/>
            <person name="Foster-Nyarko E."/>
            <person name="Jarju S."/>
            <person name="Secka A."/>
            <person name="Antonio M."/>
            <person name="Oren A."/>
            <person name="Chaudhuri R.R."/>
            <person name="La Ragione R."/>
            <person name="Hildebrand F."/>
            <person name="Pallen M.J."/>
        </authorList>
    </citation>
    <scope>NUCLEOTIDE SEQUENCE</scope>
    <source>
        <strain evidence="4">CHK121-7720</strain>
    </source>
</reference>
<accession>A0A921MSH2</accession>
<evidence type="ECO:0000259" key="3">
    <source>
        <dbReference type="Pfam" id="PF14349"/>
    </source>
</evidence>
<sequence>MRRRIRIGTIVALVVSGLGFYSAFAAMQAPDPQNAPSNRPAPQAGEPAQPATDSIPMRFPVAKTVPESYDEIEQKAPVDLKNPSNLKTEVEYDPETNCYVIHTRVAGVDVATPFMLSAEEYNDYTLRKTMQQYYRERNAKDFAEKNKSEFNFLDMNFSLGPLEKVFGPGGVQLTTQGSIELNMGLKYNKLDNPALPMSSRKKTYFDFDEKIQASVTAKVGDKMSFNMNYNTDATFDFDSKNLKLQYEGKEDEIIKNIEAGNVSMTTGSSLIRGSTALFGIKTTMQFGKLTATALISQQQSESKTVNASGGAQTTPFEIRADAYDENRHFFLAHFFRDNYDKFASKLPYVSSGVSINRIEVWITNKQGNYEEARNIVGFMDLAENTHIGNSHWISTTTQPNPMNNANTLYAEIKDGYPDARNINLVTQALEPLSAFGIDGGQDYVKIESARKLSSSEYTLNEQLGYISLKSKLNADEMLAVAYEYTYNGQVYQVGEFSGDVTDTDQCLFLKMLKGSTVTTSLPIWDLMMKNVYSLGAYQVQQDKFRLYIKYQSDSTGVAVNNIPEGNIANKTLLQVMNLDRLDANQTEYSDGIFDYIEGYTIQSSNGRIIFPVIEPFGSHLADQIGNAAIAEKYVYQELYDSTLTIAQQVSEKNKFIMTGEYKASSGAEISLNAMNVPRGSVVVTAGGMTLVENSDYIVDYAMGVVTILNQSIIESGTPISVSLENQSMFNMQRKTMLGLDLNYAFSKDFNIGATIMHLSEKPLTEKVSMGDEVLNNTLWGVNLSYNTSFLWLTNWLNKIPTVNATAPSTLALTAEFAQLVPHQSKTGSSQGTSYIDDFESTQTGLDLKSPYSWTLASTPYDPSSDALFPEARYSNDVRYGQNRALMSWYYIDRMFTQKNSNLIPAHLKNDLDQLSNPYVREVSVREIFPNKEINYGESTTQQTLNLSFYPQERGPYNLDADNIDEEGRLLNPEKRWGGIMRKMDYTDFESSNIEYIQFWLMDPFLDENQTNHKGGDLYFNLGEVSEDILKDGMKSFENGLPIDGDTTQISTTAWGKVSKRQSLTYAFDNTSGARGLQDVGLDGLTNDEEYGFSSYKDFLAKLETKLSPAVVEAMRQDQFSPFNDPASDNYHFYRGHDYDDAETSILDRYKHYNGTEGNSRSTEEVDDSYYQSSKSVPDVEDINQDNTLNEYERYYQYRISICPDSLVVGKNYITDKRETTVPLRNGQEGRAVWYQFKVPLAQPQKKVGSIQDFKTIRFIRMFMTGFEVETHLRFATLELVRGEWRTYDYALGQSVNAPAQGNLDVSVVNIEENAGQEPVNYVLPPGVTRIIDPGQSQITQLNEQAMSLKVTDLPTGEGRAVYKNSGMDMRTYKRLQMFVHAEKLIDDNTNLRDGDVSVFLRLGSDSKSNYYEYEIPLSLTEPGNYNTYNTQDQEAVWPSSNMFDFPLSVFTDLKLERNAKKRQDNSGVTYQTRYSIYDPEKTQNKVTIVGNPSLSDVRTMMIGVRNNSNATKSITIWVNEMRLTDFDQSGGWAAKANLNLGLSDIATLNVAGHVETVGFGGIDQSLTERRLDDYYQYNIATMVELGRFLPEKIKLKAPLFYSLTEQRTSPKYNPLDQDILLKDALENAGSKAERDSINQSSVERSTVESLSLSGVMFDVRSKNPMPYDPANFSLSYSYNRQSNQDPTTEYENTYDYRGSFTYSYTPFVKPFIPFKGIKSKSKHLKFLKEWEFNYLPSNIAFNTNMSRYYYEQQIRDVSGSGGMALPVSVSKSFLWDRQFSLSWNLTKSLNFSLQTMTNAHIEEPVGAVNKELFPNEYQAWKDTVMSSIKNLGTPWNYNQTFNASYTAPFSKIPALDYLTFTAKYNATYTWDRGAQISSDIELGNTVNNQGQMSLDGRFNFEQLYNKSKYLQKINRRFSSSNRSMTTKKKERKFERTIMLREDTTVTLRHNLNNKKVKVVARNDAGKRVVVRTKVIDANSVMILDRGTQRLNIVITPGKEKPNFWKEAAEYSLRGLMMVRNASVRYRKTNTTSLPLFSPNIGDIFGQSTSYGPMSPGLDFAFGFTDESYVYRAKERGWLLCDSTQISPAVIGRTEEFNIEVALEPIRGLKINLTGNRTDTRSSQMQFMYADMPTTRGGSYTKTHIALKTAFRSSSSKDGYASKAFNEFLKNREIIAARLEAQYASLGNYPNKGFISSTSLAGTPYNSANGGVNRSSADVMIPAFLAAYSGIDANKVGLSPFPSLAAILPNWRITYDGLMQIPLIKKHFKAFTLSHTYQCTYSVGSFSSYLNWVSSDGDFGFIRDELSGNPIPSSPYDISSVMITEKFAPLIGLSVTLKNNITGNIRYNDSRTLTLNSAAGQIVEATTTDFTIGAGYKIANFNTILKLRGSQTGVSNDLTINADFSFRKNQALIRRIEQNFTQATSGTRSTMIELTANYVLSKRITVGAYFDHQINTPLVSSSSYPITNSNYGISIRLSLVK</sequence>
<feature type="region of interest" description="Disordered" evidence="1">
    <location>
        <begin position="1152"/>
        <end position="1183"/>
    </location>
</feature>
<evidence type="ECO:0000256" key="1">
    <source>
        <dbReference type="SAM" id="MobiDB-lite"/>
    </source>
</evidence>